<evidence type="ECO:0000313" key="1">
    <source>
        <dbReference type="EMBL" id="STZ63243.1"/>
    </source>
</evidence>
<dbReference type="AlphaFoldDB" id="A0A378TU74"/>
<gene>
    <name evidence="1" type="ORF">NCTC10359_01667</name>
</gene>
<proteinExistence type="predicted"/>
<protein>
    <submittedName>
        <fullName evidence="1">Uncharacterized protein</fullName>
    </submittedName>
</protein>
<sequence>MIFLTIISIIWLLSVVESYRLNRLSAKIAEEIAEEEAIRTPTLSQETILAGITMPAGTRLELLHQGAVGTQWVKPEYFESAYFPKPILWQGVPVTQLHRFLDTKQDNDYFSCRENNPNLSDEECSRRSSYKTTRILWSVVVGVVDKPLKTGKFYCQGEITWGLIQDNKGNTPSVDASLPPPAYQKIQNGKCQLAKDDTATSENGFLALSLPVNSRIFVDTMMGDDSTEFWVVITDSEIHHYNLFSLNHSSYGYDTHLNLDTYHLQKLKGEIAKGTPECPLPPKSYISWSDKEANTLYVYTDTPVAKCGQFNVVYLKQHPDEEW</sequence>
<organism evidence="1 2">
    <name type="scientific">Moraxella lacunata</name>
    <dbReference type="NCBI Taxonomy" id="477"/>
    <lineage>
        <taxon>Bacteria</taxon>
        <taxon>Pseudomonadati</taxon>
        <taxon>Pseudomonadota</taxon>
        <taxon>Gammaproteobacteria</taxon>
        <taxon>Moraxellales</taxon>
        <taxon>Moraxellaceae</taxon>
        <taxon>Moraxella</taxon>
    </lineage>
</organism>
<accession>A0A378TU74</accession>
<dbReference type="EMBL" id="UGQU01000002">
    <property type="protein sequence ID" value="STZ63243.1"/>
    <property type="molecule type" value="Genomic_DNA"/>
</dbReference>
<dbReference type="Proteomes" id="UP000254437">
    <property type="component" value="Unassembled WGS sequence"/>
</dbReference>
<name>A0A378TU74_MORLA</name>
<evidence type="ECO:0000313" key="2">
    <source>
        <dbReference type="Proteomes" id="UP000254437"/>
    </source>
</evidence>
<reference evidence="1 2" key="1">
    <citation type="submission" date="2018-06" db="EMBL/GenBank/DDBJ databases">
        <authorList>
            <consortium name="Pathogen Informatics"/>
            <person name="Doyle S."/>
        </authorList>
    </citation>
    <scope>NUCLEOTIDE SEQUENCE [LARGE SCALE GENOMIC DNA]</scope>
    <source>
        <strain evidence="1 2">NCTC10359</strain>
    </source>
</reference>